<name>A0A6M4H761_9PROT</name>
<evidence type="ECO:0000256" key="1">
    <source>
        <dbReference type="SAM" id="Phobius"/>
    </source>
</evidence>
<dbReference type="KEGG" id="upl:DSM104440_02189"/>
<dbReference type="Proteomes" id="UP000503096">
    <property type="component" value="Chromosome"/>
</dbReference>
<sequence length="139" mass="14816">MPIKTVLVGASAFIPLVLGSLHLLYTYWGPKLLPRDPAVVDAMKATTMVITRETTVWNAWIGFNATHSMSLILFGLVYGYLAVARPDVLLGSAFLQGVGLVTLVAFAVLSKNNFFSVPLAGISIALALYALGLVAGHQQ</sequence>
<protein>
    <submittedName>
        <fullName evidence="2">Uncharacterized protein</fullName>
    </submittedName>
</protein>
<dbReference type="InterPro" id="IPR058068">
    <property type="entry name" value="LIC_13387-like"/>
</dbReference>
<evidence type="ECO:0000313" key="3">
    <source>
        <dbReference type="Proteomes" id="UP000503096"/>
    </source>
</evidence>
<dbReference type="RefSeq" id="WP_171162586.1">
    <property type="nucleotide sequence ID" value="NZ_CP053073.1"/>
</dbReference>
<feature type="transmembrane region" description="Helical" evidence="1">
    <location>
        <begin position="88"/>
        <end position="109"/>
    </location>
</feature>
<feature type="transmembrane region" description="Helical" evidence="1">
    <location>
        <begin position="115"/>
        <end position="135"/>
    </location>
</feature>
<accession>A0A6M4H761</accession>
<keyword evidence="1" id="KW-0812">Transmembrane</keyword>
<dbReference type="NCBIfam" id="NF047765">
    <property type="entry name" value="LIC_13387_fam"/>
    <property type="match status" value="1"/>
</dbReference>
<gene>
    <name evidence="2" type="ORF">DSM104440_02189</name>
</gene>
<dbReference type="AlphaFoldDB" id="A0A6M4H761"/>
<proteinExistence type="predicted"/>
<evidence type="ECO:0000313" key="2">
    <source>
        <dbReference type="EMBL" id="QJR15370.1"/>
    </source>
</evidence>
<dbReference type="InParanoid" id="A0A6M4H761"/>
<dbReference type="EMBL" id="CP053073">
    <property type="protein sequence ID" value="QJR15370.1"/>
    <property type="molecule type" value="Genomic_DNA"/>
</dbReference>
<reference evidence="2 3" key="1">
    <citation type="submission" date="2020-04" db="EMBL/GenBank/DDBJ databases">
        <title>Usitatibacter rugosus gen. nov., sp. nov. and Usitatibacter palustris sp. nov., novel members of Usitatibacteraceae fam. nov. within the order Nitrosomonadales isolated from soil.</title>
        <authorList>
            <person name="Huber K.J."/>
            <person name="Neumann-Schaal M."/>
            <person name="Geppert A."/>
            <person name="Luckner M."/>
            <person name="Wanner G."/>
            <person name="Overmann J."/>
        </authorList>
    </citation>
    <scope>NUCLEOTIDE SEQUENCE [LARGE SCALE GENOMIC DNA]</scope>
    <source>
        <strain evidence="2 3">Swamp67</strain>
    </source>
</reference>
<keyword evidence="3" id="KW-1185">Reference proteome</keyword>
<feature type="transmembrane region" description="Helical" evidence="1">
    <location>
        <begin position="57"/>
        <end position="81"/>
    </location>
</feature>
<keyword evidence="1" id="KW-0472">Membrane</keyword>
<keyword evidence="1" id="KW-1133">Transmembrane helix</keyword>
<feature type="transmembrane region" description="Helical" evidence="1">
    <location>
        <begin position="7"/>
        <end position="28"/>
    </location>
</feature>
<organism evidence="2 3">
    <name type="scientific">Usitatibacter palustris</name>
    <dbReference type="NCBI Taxonomy" id="2732487"/>
    <lineage>
        <taxon>Bacteria</taxon>
        <taxon>Pseudomonadati</taxon>
        <taxon>Pseudomonadota</taxon>
        <taxon>Betaproteobacteria</taxon>
        <taxon>Nitrosomonadales</taxon>
        <taxon>Usitatibacteraceae</taxon>
        <taxon>Usitatibacter</taxon>
    </lineage>
</organism>